<evidence type="ECO:0000313" key="3">
    <source>
        <dbReference type="EMBL" id="HIZ61612.1"/>
    </source>
</evidence>
<sequence length="409" mass="45931">MKNTDLIPVFLGADLNCYNFARAFHEAYGVVSYAFGRYAMAPTKYSRIVKFTIVPDIDNETTMLRVLRDFAAKHPDKRLYLFGCTDDYAAMIIRRKAELPEYIAPGPAAGLYGSIQKKAEFYEVCDKFGIPYPATRVLTAPAAADALTAAALGFEYPIIVKPSSSVDYWKFPFDGMKKVYTAHSPEEAAAIVREIYDSGYPDKMILQEMIPGGDDHMRVLTAFSDQNGKVRAMCLGHTMVEEHTPHGLGNHAAIVSEDTTALPLVENIRRMLEACHYTGFSNFDIKWSGKPGDFRVFEINLRQGRSNYYVTAAGLNIAKLVVEKWSDGGNDCVLNRKEVFWHHVPAKVAFTYTEDKKLVAHAQGLKAQGKEACSLLYGPDLRLNPLRTACVLEQLRRQFKKFKIYYPKG</sequence>
<protein>
    <submittedName>
        <fullName evidence="3">ATP-grasp domain-containing protein</fullName>
    </submittedName>
</protein>
<proteinExistence type="predicted"/>
<dbReference type="SUPFAM" id="SSF56059">
    <property type="entry name" value="Glutathione synthetase ATP-binding domain-like"/>
    <property type="match status" value="1"/>
</dbReference>
<organism evidence="3 4">
    <name type="scientific">Candidatus Gemmiger avistercoris</name>
    <dbReference type="NCBI Taxonomy" id="2838606"/>
    <lineage>
        <taxon>Bacteria</taxon>
        <taxon>Bacillati</taxon>
        <taxon>Bacillota</taxon>
        <taxon>Clostridia</taxon>
        <taxon>Eubacteriales</taxon>
        <taxon>Gemmiger</taxon>
    </lineage>
</organism>
<evidence type="ECO:0000256" key="1">
    <source>
        <dbReference type="PROSITE-ProRule" id="PRU00409"/>
    </source>
</evidence>
<name>A0A9D2JPG3_9FIRM</name>
<keyword evidence="1" id="KW-0067">ATP-binding</keyword>
<feature type="domain" description="ATP-grasp" evidence="2">
    <location>
        <begin position="122"/>
        <end position="326"/>
    </location>
</feature>
<evidence type="ECO:0000313" key="4">
    <source>
        <dbReference type="Proteomes" id="UP000824105"/>
    </source>
</evidence>
<dbReference type="GO" id="GO:0005524">
    <property type="term" value="F:ATP binding"/>
    <property type="evidence" value="ECO:0007669"/>
    <property type="project" value="UniProtKB-UniRule"/>
</dbReference>
<dbReference type="Gene3D" id="3.30.470.20">
    <property type="entry name" value="ATP-grasp fold, B domain"/>
    <property type="match status" value="1"/>
</dbReference>
<evidence type="ECO:0000259" key="2">
    <source>
        <dbReference type="PROSITE" id="PS50975"/>
    </source>
</evidence>
<dbReference type="EMBL" id="DXBF01000018">
    <property type="protein sequence ID" value="HIZ61612.1"/>
    <property type="molecule type" value="Genomic_DNA"/>
</dbReference>
<reference evidence="3" key="1">
    <citation type="journal article" date="2021" name="PeerJ">
        <title>Extensive microbial diversity within the chicken gut microbiome revealed by metagenomics and culture.</title>
        <authorList>
            <person name="Gilroy R."/>
            <person name="Ravi A."/>
            <person name="Getino M."/>
            <person name="Pursley I."/>
            <person name="Horton D.L."/>
            <person name="Alikhan N.F."/>
            <person name="Baker D."/>
            <person name="Gharbi K."/>
            <person name="Hall N."/>
            <person name="Watson M."/>
            <person name="Adriaenssens E.M."/>
            <person name="Foster-Nyarko E."/>
            <person name="Jarju S."/>
            <person name="Secka A."/>
            <person name="Antonio M."/>
            <person name="Oren A."/>
            <person name="Chaudhuri R.R."/>
            <person name="La Ragione R."/>
            <person name="Hildebrand F."/>
            <person name="Pallen M.J."/>
        </authorList>
    </citation>
    <scope>NUCLEOTIDE SEQUENCE</scope>
    <source>
        <strain evidence="3">CHK188-11489</strain>
    </source>
</reference>
<reference evidence="3" key="2">
    <citation type="submission" date="2021-04" db="EMBL/GenBank/DDBJ databases">
        <authorList>
            <person name="Gilroy R."/>
        </authorList>
    </citation>
    <scope>NUCLEOTIDE SEQUENCE</scope>
    <source>
        <strain evidence="3">CHK188-11489</strain>
    </source>
</reference>
<accession>A0A9D2JPG3</accession>
<dbReference type="InterPro" id="IPR013815">
    <property type="entry name" value="ATP_grasp_subdomain_1"/>
</dbReference>
<dbReference type="Proteomes" id="UP000824105">
    <property type="component" value="Unassembled WGS sequence"/>
</dbReference>
<dbReference type="AlphaFoldDB" id="A0A9D2JPG3"/>
<gene>
    <name evidence="3" type="ORF">H9724_02435</name>
</gene>
<dbReference type="GO" id="GO:0046872">
    <property type="term" value="F:metal ion binding"/>
    <property type="evidence" value="ECO:0007669"/>
    <property type="project" value="InterPro"/>
</dbReference>
<dbReference type="InterPro" id="IPR011761">
    <property type="entry name" value="ATP-grasp"/>
</dbReference>
<dbReference type="PROSITE" id="PS50975">
    <property type="entry name" value="ATP_GRASP"/>
    <property type="match status" value="1"/>
</dbReference>
<dbReference type="Gene3D" id="3.30.1490.20">
    <property type="entry name" value="ATP-grasp fold, A domain"/>
    <property type="match status" value="1"/>
</dbReference>
<keyword evidence="1" id="KW-0547">Nucleotide-binding</keyword>
<comment type="caution">
    <text evidence="3">The sequence shown here is derived from an EMBL/GenBank/DDBJ whole genome shotgun (WGS) entry which is preliminary data.</text>
</comment>